<dbReference type="EMBL" id="JAANOU010000001">
    <property type="protein sequence ID" value="NIH78348.1"/>
    <property type="molecule type" value="Genomic_DNA"/>
</dbReference>
<evidence type="ECO:0000313" key="1">
    <source>
        <dbReference type="EMBL" id="NIH78348.1"/>
    </source>
</evidence>
<comment type="caution">
    <text evidence="1">The sequence shown here is derived from an EMBL/GenBank/DDBJ whole genome shotgun (WGS) entry which is preliminary data.</text>
</comment>
<organism evidence="1 2">
    <name type="scientific">Amycolatopsis viridis</name>
    <dbReference type="NCBI Taxonomy" id="185678"/>
    <lineage>
        <taxon>Bacteria</taxon>
        <taxon>Bacillati</taxon>
        <taxon>Actinomycetota</taxon>
        <taxon>Actinomycetes</taxon>
        <taxon>Pseudonocardiales</taxon>
        <taxon>Pseudonocardiaceae</taxon>
        <taxon>Amycolatopsis</taxon>
    </lineage>
</organism>
<gene>
    <name evidence="1" type="ORF">FHX46_000878</name>
</gene>
<reference evidence="1 2" key="1">
    <citation type="submission" date="2020-03" db="EMBL/GenBank/DDBJ databases">
        <title>Sequencing the genomes of 1000 actinobacteria strains.</title>
        <authorList>
            <person name="Klenk H.-P."/>
        </authorList>
    </citation>
    <scope>NUCLEOTIDE SEQUENCE [LARGE SCALE GENOMIC DNA]</scope>
    <source>
        <strain evidence="1 2">DSM 45668</strain>
    </source>
</reference>
<dbReference type="Proteomes" id="UP000754495">
    <property type="component" value="Unassembled WGS sequence"/>
</dbReference>
<accession>A0ABX0SMZ8</accession>
<protein>
    <submittedName>
        <fullName evidence="1">Uncharacterized protein</fullName>
    </submittedName>
</protein>
<sequence>MRDPTGGGYPPPMDGYLAIYLNDQLALGVGWRELARRAAGNNRDTDAGEALTRVATGIAEDVDTFRSIMDHLGVRQNPLKTAAVFGAERIARLKPNGRLLSYSPLSRFLELEVLAMGIDGKKQLWTTLRDQADLADRVPGVDFDELIERAARQRETLEPHRARAGTEAFRGG</sequence>
<evidence type="ECO:0000313" key="2">
    <source>
        <dbReference type="Proteomes" id="UP000754495"/>
    </source>
</evidence>
<dbReference type="RefSeq" id="WP_243871223.1">
    <property type="nucleotide sequence ID" value="NZ_JAANOU010000001.1"/>
</dbReference>
<keyword evidence="2" id="KW-1185">Reference proteome</keyword>
<name>A0ABX0SMZ8_9PSEU</name>
<proteinExistence type="predicted"/>